<dbReference type="AlphaFoldDB" id="A0A6C2U967"/>
<dbReference type="SUPFAM" id="SSF56925">
    <property type="entry name" value="OMPA-like"/>
    <property type="match status" value="1"/>
</dbReference>
<feature type="chain" id="PRO_5025650919" description="Outer membrane protein beta-barrel domain-containing protein" evidence="2">
    <location>
        <begin position="23"/>
        <end position="180"/>
    </location>
</feature>
<feature type="signal peptide" evidence="2">
    <location>
        <begin position="1"/>
        <end position="22"/>
    </location>
</feature>
<dbReference type="RefSeq" id="WP_136082185.1">
    <property type="nucleotide sequence ID" value="NZ_CAAHFG010000004.1"/>
</dbReference>
<keyword evidence="1 2" id="KW-0732">Signal</keyword>
<dbReference type="Gene3D" id="2.40.160.20">
    <property type="match status" value="1"/>
</dbReference>
<name>A0A6C2U967_PONDE</name>
<dbReference type="EMBL" id="CAAHFG010000004">
    <property type="protein sequence ID" value="VGO16648.1"/>
    <property type="molecule type" value="Genomic_DNA"/>
</dbReference>
<dbReference type="InterPro" id="IPR027385">
    <property type="entry name" value="Beta-barrel_OMP"/>
</dbReference>
<feature type="domain" description="Outer membrane protein beta-barrel" evidence="3">
    <location>
        <begin position="13"/>
        <end position="180"/>
    </location>
</feature>
<evidence type="ECO:0000313" key="5">
    <source>
        <dbReference type="Proteomes" id="UP000366872"/>
    </source>
</evidence>
<keyword evidence="5" id="KW-1185">Reference proteome</keyword>
<gene>
    <name evidence="4" type="ORF">PDESU_05239</name>
</gene>
<dbReference type="Pfam" id="PF13505">
    <property type="entry name" value="OMP_b-brl"/>
    <property type="match status" value="1"/>
</dbReference>
<organism evidence="4 5">
    <name type="scientific">Pontiella desulfatans</name>
    <dbReference type="NCBI Taxonomy" id="2750659"/>
    <lineage>
        <taxon>Bacteria</taxon>
        <taxon>Pseudomonadati</taxon>
        <taxon>Kiritimatiellota</taxon>
        <taxon>Kiritimatiellia</taxon>
        <taxon>Kiritimatiellales</taxon>
        <taxon>Pontiellaceae</taxon>
        <taxon>Pontiella</taxon>
    </lineage>
</organism>
<accession>A0A6C2U967</accession>
<dbReference type="Proteomes" id="UP000366872">
    <property type="component" value="Unassembled WGS sequence"/>
</dbReference>
<evidence type="ECO:0000256" key="1">
    <source>
        <dbReference type="ARBA" id="ARBA00022729"/>
    </source>
</evidence>
<evidence type="ECO:0000259" key="3">
    <source>
        <dbReference type="Pfam" id="PF13505"/>
    </source>
</evidence>
<sequence>MKKILVLGCVLHVLIMADTALAGKKSGLYLGGSIGAAALNVSTQSVDFDGDDLGYKIFGGYNFGIIPLIDIGVEGSYVDFGSASDAEILNQEIGVTAWDLFAVGALNLGPVGLFGKMGPAWWKSESDYLQSYLDETGTDLVYGIGLRFQISSVAVRAEYERFDMKYVDVDYISLGASWTF</sequence>
<evidence type="ECO:0000313" key="4">
    <source>
        <dbReference type="EMBL" id="VGO16648.1"/>
    </source>
</evidence>
<proteinExistence type="predicted"/>
<reference evidence="4 5" key="1">
    <citation type="submission" date="2019-04" db="EMBL/GenBank/DDBJ databases">
        <authorList>
            <person name="Van Vliet M D."/>
        </authorList>
    </citation>
    <scope>NUCLEOTIDE SEQUENCE [LARGE SCALE GENOMIC DNA]</scope>
    <source>
        <strain evidence="4 5">F1</strain>
    </source>
</reference>
<evidence type="ECO:0000256" key="2">
    <source>
        <dbReference type="SAM" id="SignalP"/>
    </source>
</evidence>
<dbReference type="InterPro" id="IPR011250">
    <property type="entry name" value="OMP/PagP_B-barrel"/>
</dbReference>
<protein>
    <recommendedName>
        <fullName evidence="3">Outer membrane protein beta-barrel domain-containing protein</fullName>
    </recommendedName>
</protein>